<name>A0A8S4N3L2_OWEFU</name>
<gene>
    <name evidence="6" type="ORF">OFUS_LOCUS2262</name>
</gene>
<dbReference type="InterPro" id="IPR002347">
    <property type="entry name" value="SDR_fam"/>
</dbReference>
<dbReference type="Gene3D" id="3.40.50.720">
    <property type="entry name" value="NAD(P)-binding Rossmann-like Domain"/>
    <property type="match status" value="1"/>
</dbReference>
<dbReference type="AlphaFoldDB" id="A0A8S4N3L2"/>
<dbReference type="FunFam" id="3.40.50.720:FF:000202">
    <property type="entry name" value="Short-chain dehydrogenase/reductase family 16C member 6"/>
    <property type="match status" value="1"/>
</dbReference>
<dbReference type="PRINTS" id="PR00080">
    <property type="entry name" value="SDRFAMILY"/>
</dbReference>
<feature type="transmembrane region" description="Helical" evidence="5">
    <location>
        <begin position="6"/>
        <end position="30"/>
    </location>
</feature>
<dbReference type="GO" id="GO:0005811">
    <property type="term" value="C:lipid droplet"/>
    <property type="evidence" value="ECO:0007669"/>
    <property type="project" value="TreeGrafter"/>
</dbReference>
<evidence type="ECO:0008006" key="8">
    <source>
        <dbReference type="Google" id="ProtNLM"/>
    </source>
</evidence>
<dbReference type="GO" id="GO:0016616">
    <property type="term" value="F:oxidoreductase activity, acting on the CH-OH group of donors, NAD or NADP as acceptor"/>
    <property type="evidence" value="ECO:0007669"/>
    <property type="project" value="TreeGrafter"/>
</dbReference>
<evidence type="ECO:0000256" key="2">
    <source>
        <dbReference type="ARBA" id="ARBA00023002"/>
    </source>
</evidence>
<proteinExistence type="inferred from homology"/>
<keyword evidence="7" id="KW-1185">Reference proteome</keyword>
<dbReference type="InterPro" id="IPR010916">
    <property type="entry name" value="TonB_box_CS"/>
</dbReference>
<evidence type="ECO:0000256" key="4">
    <source>
        <dbReference type="RuleBase" id="RU000363"/>
    </source>
</evidence>
<dbReference type="PROSITE" id="PS00430">
    <property type="entry name" value="TONB_DEPENDENT_REC_1"/>
    <property type="match status" value="1"/>
</dbReference>
<reference evidence="6" key="1">
    <citation type="submission" date="2022-03" db="EMBL/GenBank/DDBJ databases">
        <authorList>
            <person name="Martin C."/>
        </authorList>
    </citation>
    <scope>NUCLEOTIDE SEQUENCE</scope>
</reference>
<sequence length="312" mass="34057">MEVSEILLTILESVVFIVKSLYFVLEAIVLKFVPVSYRAKDVSGETVLVTGAGSGLGRLMSIRFAKLGCRLVLWDINKAGLDETANAVKQHGAISYTYVCDLSSRDDIYTAADKVKQEVGSVDILVNNAGIVTGKKFLDCPDSLIQKTMEVNTSAHFWTCKAFLPAMLDKNHGHIVNVASSAGLVGVNGLADYCASKFAAVGFDESLRYEFIAQGKTGVHTTVVCPYYINTGMFTGVKTKFPRILPIVEPEDAVDRIMNAVLVNQHIVMIPGILYLFMALKGLIPTKAGLLFAEHFGINNCMDDFTGRQKQE</sequence>
<keyword evidence="2" id="KW-0560">Oxidoreductase</keyword>
<evidence type="ECO:0000313" key="6">
    <source>
        <dbReference type="EMBL" id="CAH1774890.1"/>
    </source>
</evidence>
<evidence type="ECO:0000256" key="3">
    <source>
        <dbReference type="ARBA" id="ARBA00023027"/>
    </source>
</evidence>
<dbReference type="PANTHER" id="PTHR24322">
    <property type="entry name" value="PKSB"/>
    <property type="match status" value="1"/>
</dbReference>
<accession>A0A8S4N3L2</accession>
<keyword evidence="5" id="KW-1133">Transmembrane helix</keyword>
<evidence type="ECO:0000313" key="7">
    <source>
        <dbReference type="Proteomes" id="UP000749559"/>
    </source>
</evidence>
<dbReference type="Proteomes" id="UP000749559">
    <property type="component" value="Unassembled WGS sequence"/>
</dbReference>
<keyword evidence="3" id="KW-0520">NAD</keyword>
<protein>
    <recommendedName>
        <fullName evidence="8">Epidermal retinol dehydrogenase 2</fullName>
    </recommendedName>
</protein>
<dbReference type="CDD" id="cd05339">
    <property type="entry name" value="17beta-HSDXI-like_SDR_c"/>
    <property type="match status" value="1"/>
</dbReference>
<comment type="caution">
    <text evidence="6">The sequence shown here is derived from an EMBL/GenBank/DDBJ whole genome shotgun (WGS) entry which is preliminary data.</text>
</comment>
<keyword evidence="5" id="KW-0812">Transmembrane</keyword>
<organism evidence="6 7">
    <name type="scientific">Owenia fusiformis</name>
    <name type="common">Polychaete worm</name>
    <dbReference type="NCBI Taxonomy" id="6347"/>
    <lineage>
        <taxon>Eukaryota</taxon>
        <taxon>Metazoa</taxon>
        <taxon>Spiralia</taxon>
        <taxon>Lophotrochozoa</taxon>
        <taxon>Annelida</taxon>
        <taxon>Polychaeta</taxon>
        <taxon>Sedentaria</taxon>
        <taxon>Canalipalpata</taxon>
        <taxon>Sabellida</taxon>
        <taxon>Oweniida</taxon>
        <taxon>Oweniidae</taxon>
        <taxon>Owenia</taxon>
    </lineage>
</organism>
<dbReference type="InterPro" id="IPR036291">
    <property type="entry name" value="NAD(P)-bd_dom_sf"/>
</dbReference>
<comment type="similarity">
    <text evidence="1 4">Belongs to the short-chain dehydrogenases/reductases (SDR) family.</text>
</comment>
<dbReference type="PANTHER" id="PTHR24322:SF746">
    <property type="entry name" value="SHORT CHAIN DEHYDROGENASE_REDUCTASE FAMILY 16C MEMBER 5"/>
    <property type="match status" value="1"/>
</dbReference>
<evidence type="ECO:0000256" key="5">
    <source>
        <dbReference type="SAM" id="Phobius"/>
    </source>
</evidence>
<dbReference type="Pfam" id="PF00106">
    <property type="entry name" value="adh_short"/>
    <property type="match status" value="1"/>
</dbReference>
<dbReference type="OrthoDB" id="10253736at2759"/>
<dbReference type="PRINTS" id="PR00081">
    <property type="entry name" value="GDHRDH"/>
</dbReference>
<keyword evidence="5" id="KW-0472">Membrane</keyword>
<dbReference type="EMBL" id="CAIIXF020000001">
    <property type="protein sequence ID" value="CAH1774890.1"/>
    <property type="molecule type" value="Genomic_DNA"/>
</dbReference>
<evidence type="ECO:0000256" key="1">
    <source>
        <dbReference type="ARBA" id="ARBA00006484"/>
    </source>
</evidence>
<dbReference type="SUPFAM" id="SSF51735">
    <property type="entry name" value="NAD(P)-binding Rossmann-fold domains"/>
    <property type="match status" value="1"/>
</dbReference>